<feature type="transmembrane region" description="Helical" evidence="7">
    <location>
        <begin position="20"/>
        <end position="42"/>
    </location>
</feature>
<dbReference type="RefSeq" id="WP_251910562.1">
    <property type="nucleotide sequence ID" value="NZ_JAMRXG010000003.1"/>
</dbReference>
<keyword evidence="5 7" id="KW-0472">Membrane</keyword>
<dbReference type="GO" id="GO:0055085">
    <property type="term" value="P:transmembrane transport"/>
    <property type="evidence" value="ECO:0007669"/>
    <property type="project" value="InterPro"/>
</dbReference>
<keyword evidence="3 6" id="KW-0812">Transmembrane</keyword>
<comment type="similarity">
    <text evidence="2 6">Belongs to the ABC-3 integral membrane protein family.</text>
</comment>
<dbReference type="Pfam" id="PF00950">
    <property type="entry name" value="ABC-3"/>
    <property type="match status" value="1"/>
</dbReference>
<organism evidence="8 9">
    <name type="scientific">Nocardia pulmonis</name>
    <dbReference type="NCBI Taxonomy" id="2951408"/>
    <lineage>
        <taxon>Bacteria</taxon>
        <taxon>Bacillati</taxon>
        <taxon>Actinomycetota</taxon>
        <taxon>Actinomycetes</taxon>
        <taxon>Mycobacteriales</taxon>
        <taxon>Nocardiaceae</taxon>
        <taxon>Nocardia</taxon>
    </lineage>
</organism>
<name>A0A9X2E4J2_9NOCA</name>
<dbReference type="Gene3D" id="1.10.3470.10">
    <property type="entry name" value="ABC transporter involved in vitamin B12 uptake, BtuC"/>
    <property type="match status" value="1"/>
</dbReference>
<keyword evidence="6" id="KW-0813">Transport</keyword>
<feature type="transmembrane region" description="Helical" evidence="7">
    <location>
        <begin position="135"/>
        <end position="161"/>
    </location>
</feature>
<protein>
    <submittedName>
        <fullName evidence="8">Zinc ABC transporter permease AztB</fullName>
    </submittedName>
</protein>
<evidence type="ECO:0000256" key="4">
    <source>
        <dbReference type="ARBA" id="ARBA00022989"/>
    </source>
</evidence>
<sequence length="663" mass="68693">MDVLFAPFEVSFVQRAVWGGLLVSCVCALAGTWVVVRGMAFLGDAMAHGMLPGVALASLLGGELLLGAACSAAAMAWAVTALQRNPRFAPDTGIGLVFVGMLAAGVIIVSRSQSFAVDVTGLLFGDVLAIRERDLLWLAVATAAAGVVAVLGHRAFVALAFDPRKAHTLGLRPRWAQAALLGLLTLAIVASFHVAGTLLVFGLLIAPPAAATYWATRIPVIMLLAALFGGFATVTGLLVSWYAGTAAGATIVAVAVGVFLASAALAWLRARVRLSGAGGQVLVLLLVTALPLAGCGSGTGESAPETAHGFVEGAQEADSPQTRLVVADAGGAVRVVDLIAGTTVEAGNAQGVTVVRGDDRFGYLGDAESIRIVDAGAWTVDHGDHMHHYRTAIRQVGTLGRGGLVAVHGDPVVTAVVTESGTVLLDRTALEAGRITERRMLERVLALPYAGHLAVVAQDSGRAEIRTREGDPVATLTPLCPAPRGSAITRRGLVVGCADGAIVVTAVEGRFDAAKVAFPQPVPDAERPVAFAHRPASTTLVAPAGEHGVWVLDVRARTWRLLEIGPVAAANTAGEGSVLLTVTRDGVLHSHDIGTGAQLAQAPLLTGPVRPDRPPMIEIDSARAYVNDAAARAVHEIDYRDRLRRARTFPLDIAPVRMVEAGR</sequence>
<keyword evidence="4 7" id="KW-1133">Transmembrane helix</keyword>
<comment type="subcellular location">
    <subcellularLocation>
        <location evidence="6">Cell membrane</location>
        <topology evidence="6">Multi-pass membrane protein</topology>
    </subcellularLocation>
    <subcellularLocation>
        <location evidence="1">Membrane</location>
        <topology evidence="1">Multi-pass membrane protein</topology>
    </subcellularLocation>
</comment>
<dbReference type="InterPro" id="IPR037294">
    <property type="entry name" value="ABC_BtuC-like"/>
</dbReference>
<feature type="transmembrane region" description="Helical" evidence="7">
    <location>
        <begin position="181"/>
        <end position="206"/>
    </location>
</feature>
<dbReference type="Proteomes" id="UP001139157">
    <property type="component" value="Unassembled WGS sequence"/>
</dbReference>
<dbReference type="GO" id="GO:0010043">
    <property type="term" value="P:response to zinc ion"/>
    <property type="evidence" value="ECO:0007669"/>
    <property type="project" value="TreeGrafter"/>
</dbReference>
<evidence type="ECO:0000256" key="2">
    <source>
        <dbReference type="ARBA" id="ARBA00008034"/>
    </source>
</evidence>
<dbReference type="SUPFAM" id="SSF81345">
    <property type="entry name" value="ABC transporter involved in vitamin B12 uptake, BtuC"/>
    <property type="match status" value="1"/>
</dbReference>
<feature type="transmembrane region" description="Helical" evidence="7">
    <location>
        <begin position="275"/>
        <end position="294"/>
    </location>
</feature>
<feature type="transmembrane region" description="Helical" evidence="7">
    <location>
        <begin position="54"/>
        <end position="80"/>
    </location>
</feature>
<dbReference type="CDD" id="cd06550">
    <property type="entry name" value="TM_ABC_iron-siderophores_like"/>
    <property type="match status" value="1"/>
</dbReference>
<evidence type="ECO:0000256" key="5">
    <source>
        <dbReference type="ARBA" id="ARBA00023136"/>
    </source>
</evidence>
<feature type="transmembrane region" description="Helical" evidence="7">
    <location>
        <begin position="249"/>
        <end position="268"/>
    </location>
</feature>
<feature type="transmembrane region" description="Helical" evidence="7">
    <location>
        <begin position="218"/>
        <end position="243"/>
    </location>
</feature>
<dbReference type="AlphaFoldDB" id="A0A9X2E4J2"/>
<feature type="transmembrane region" description="Helical" evidence="7">
    <location>
        <begin position="92"/>
        <end position="109"/>
    </location>
</feature>
<comment type="caution">
    <text evidence="8">The sequence shown here is derived from an EMBL/GenBank/DDBJ whole genome shotgun (WGS) entry which is preliminary data.</text>
</comment>
<evidence type="ECO:0000256" key="6">
    <source>
        <dbReference type="RuleBase" id="RU003943"/>
    </source>
</evidence>
<dbReference type="SUPFAM" id="SSF63829">
    <property type="entry name" value="Calcium-dependent phosphotriesterase"/>
    <property type="match status" value="1"/>
</dbReference>
<proteinExistence type="inferred from homology"/>
<keyword evidence="9" id="KW-1185">Reference proteome</keyword>
<dbReference type="PANTHER" id="PTHR30477:SF13">
    <property type="entry name" value="IRON TRANSPORT SYSTEM MEMBRANE PROTEIN HI_0360-RELATED"/>
    <property type="match status" value="1"/>
</dbReference>
<dbReference type="InterPro" id="IPR001626">
    <property type="entry name" value="ABC_TroCD"/>
</dbReference>
<evidence type="ECO:0000256" key="1">
    <source>
        <dbReference type="ARBA" id="ARBA00004141"/>
    </source>
</evidence>
<dbReference type="NCBIfam" id="NF040871">
    <property type="entry name" value="AztB"/>
    <property type="match status" value="1"/>
</dbReference>
<evidence type="ECO:0000313" key="9">
    <source>
        <dbReference type="Proteomes" id="UP001139157"/>
    </source>
</evidence>
<accession>A0A9X2E4J2</accession>
<reference evidence="8" key="1">
    <citation type="submission" date="2022-06" db="EMBL/GenBank/DDBJ databases">
        <title>Novel species in genus nocardia.</title>
        <authorList>
            <person name="Li F."/>
        </authorList>
    </citation>
    <scope>NUCLEOTIDE SEQUENCE</scope>
    <source>
        <strain evidence="8">CDC141</strain>
    </source>
</reference>
<dbReference type="GO" id="GO:0043190">
    <property type="term" value="C:ATP-binding cassette (ABC) transporter complex"/>
    <property type="evidence" value="ECO:0007669"/>
    <property type="project" value="InterPro"/>
</dbReference>
<dbReference type="EMBL" id="JAMRXG010000003">
    <property type="protein sequence ID" value="MCM6773496.1"/>
    <property type="molecule type" value="Genomic_DNA"/>
</dbReference>
<evidence type="ECO:0000256" key="7">
    <source>
        <dbReference type="SAM" id="Phobius"/>
    </source>
</evidence>
<evidence type="ECO:0000256" key="3">
    <source>
        <dbReference type="ARBA" id="ARBA00022692"/>
    </source>
</evidence>
<gene>
    <name evidence="8" type="primary">aztB</name>
    <name evidence="8" type="ORF">NDR86_08425</name>
</gene>
<dbReference type="PANTHER" id="PTHR30477">
    <property type="entry name" value="ABC-TRANSPORTER METAL-BINDING PROTEIN"/>
    <property type="match status" value="1"/>
</dbReference>
<evidence type="ECO:0000313" key="8">
    <source>
        <dbReference type="EMBL" id="MCM6773496.1"/>
    </source>
</evidence>